<evidence type="ECO:0000313" key="3">
    <source>
        <dbReference type="Proteomes" id="UP001254564"/>
    </source>
</evidence>
<name>A0ABU1H3G2_9GAMM</name>
<accession>A0ABU1H3G2</accession>
<gene>
    <name evidence="2" type="ORF">QC823_07535</name>
</gene>
<dbReference type="RefSeq" id="WP_309655747.1">
    <property type="nucleotide sequence ID" value="NZ_JARWAN010000009.1"/>
</dbReference>
<evidence type="ECO:0000256" key="1">
    <source>
        <dbReference type="SAM" id="Coils"/>
    </source>
</evidence>
<evidence type="ECO:0000313" key="2">
    <source>
        <dbReference type="EMBL" id="MDR5898838.1"/>
    </source>
</evidence>
<protein>
    <recommendedName>
        <fullName evidence="4">Orphan protein</fullName>
    </recommendedName>
</protein>
<dbReference type="Proteomes" id="UP001254564">
    <property type="component" value="Unassembled WGS sequence"/>
</dbReference>
<keyword evidence="3" id="KW-1185">Reference proteome</keyword>
<proteinExistence type="predicted"/>
<keyword evidence="1" id="KW-0175">Coiled coil</keyword>
<sequence length="159" mass="18691">MNESLNKITERSEHTLQLLEAALQRLLLGKPEKTRNDGRINISRINDEAGLSAGAIYYYKDFLLKSRRAIEQNKINKDSDTRETKSKNLDRLRAQRDNEVRLKEKYRDQRDEIKSFCDKVIEKNANLEFTLYEALEKIEVLETELEKAKVVKFERGKKS</sequence>
<comment type="caution">
    <text evidence="2">The sequence shown here is derived from an EMBL/GenBank/DDBJ whole genome shotgun (WGS) entry which is preliminary data.</text>
</comment>
<feature type="coiled-coil region" evidence="1">
    <location>
        <begin position="89"/>
        <end position="151"/>
    </location>
</feature>
<reference evidence="2 3" key="1">
    <citation type="submission" date="2023-04" db="EMBL/GenBank/DDBJ databases">
        <title>A long-awaited taxogenomic arrangement of the family Halomonadaceae.</title>
        <authorList>
            <person name="De La Haba R."/>
            <person name="Chuvochina M."/>
            <person name="Wittouck S."/>
            <person name="Arahal D.R."/>
            <person name="Sanchez-Porro C."/>
            <person name="Hugenholtz P."/>
            <person name="Ventosa A."/>
        </authorList>
    </citation>
    <scope>NUCLEOTIDE SEQUENCE [LARGE SCALE GENOMIC DNA]</scope>
    <source>
        <strain evidence="2 3">DSM 21020</strain>
    </source>
</reference>
<evidence type="ECO:0008006" key="4">
    <source>
        <dbReference type="Google" id="ProtNLM"/>
    </source>
</evidence>
<dbReference type="EMBL" id="JARWAN010000009">
    <property type="protein sequence ID" value="MDR5898838.1"/>
    <property type="molecule type" value="Genomic_DNA"/>
</dbReference>
<organism evidence="2 3">
    <name type="scientific">Vreelandella vilamensis</name>
    <dbReference type="NCBI Taxonomy" id="531309"/>
    <lineage>
        <taxon>Bacteria</taxon>
        <taxon>Pseudomonadati</taxon>
        <taxon>Pseudomonadota</taxon>
        <taxon>Gammaproteobacteria</taxon>
        <taxon>Oceanospirillales</taxon>
        <taxon>Halomonadaceae</taxon>
        <taxon>Vreelandella</taxon>
    </lineage>
</organism>